<name>A0A1V2ABH9_9BACI</name>
<feature type="domain" description="FAD/NAD(P)-binding" evidence="1">
    <location>
        <begin position="181"/>
        <end position="313"/>
    </location>
</feature>
<accession>A0A1V2ABH9</accession>
<evidence type="ECO:0000313" key="3">
    <source>
        <dbReference type="EMBL" id="OMP68353.1"/>
    </source>
</evidence>
<comment type="caution">
    <text evidence="3">The sequence shown here is derived from an EMBL/GenBank/DDBJ whole genome shotgun (WGS) entry which is preliminary data.</text>
</comment>
<organism evidence="3 4">
    <name type="scientific">Domibacillus epiphyticus</name>
    <dbReference type="NCBI Taxonomy" id="1714355"/>
    <lineage>
        <taxon>Bacteria</taxon>
        <taxon>Bacillati</taxon>
        <taxon>Bacillota</taxon>
        <taxon>Bacilli</taxon>
        <taxon>Bacillales</taxon>
        <taxon>Bacillaceae</taxon>
        <taxon>Domibacillus</taxon>
    </lineage>
</organism>
<dbReference type="STRING" id="1714355.BTO28_01660"/>
<sequence>MYEWVIIGGGIHGCTIANFLVKSGKSVIDDIRIIDPHSEPMARWKRNTNRIGMEYLRSPVVHHIDVHPLSLKQYSTSGDSKDFYGYYKRPQVELFNEHSDNVLRQIHIQKAWHQGTVVHVERSHEKWLVALQSEEVMQARNIVIAISVNEQPIKPEWANKRVYHIFDEAFPDFQQLKGPAVVIGGGITAAHTAIKLSTIFPGKTTMVKRHPFRVHLFDSDPGWLGPKNLNGFVKLKDYKKRRELIKEARHKGSITQELFHKLLRLQKKEELQIVDGEPVFLKNNTIGLKEGSKIEANTVILATGFQPARPNQPWIERLIMEQKLLCSTCGYPIVSESLEWCPHLFVSGPLAELEVGPIARNISGARHAAEKIIASL</sequence>
<evidence type="ECO:0000259" key="1">
    <source>
        <dbReference type="Pfam" id="PF07992"/>
    </source>
</evidence>
<dbReference type="InterPro" id="IPR036188">
    <property type="entry name" value="FAD/NAD-bd_sf"/>
</dbReference>
<dbReference type="Proteomes" id="UP000188613">
    <property type="component" value="Unassembled WGS sequence"/>
</dbReference>
<dbReference type="RefSeq" id="WP_076763453.1">
    <property type="nucleotide sequence ID" value="NZ_MSFI01000002.1"/>
</dbReference>
<evidence type="ECO:0000313" key="4">
    <source>
        <dbReference type="Proteomes" id="UP000188613"/>
    </source>
</evidence>
<keyword evidence="4" id="KW-1185">Reference proteome</keyword>
<gene>
    <name evidence="3" type="ORF">BTO28_01660</name>
</gene>
<reference evidence="3 4" key="1">
    <citation type="submission" date="2016-12" db="EMBL/GenBank/DDBJ databases">
        <title>Domibacillus sp. SAB 38T whole genome sequencing.</title>
        <authorList>
            <person name="Verma A."/>
            <person name="Ojha A.K."/>
            <person name="Krishnamurthi S."/>
        </authorList>
    </citation>
    <scope>NUCLEOTIDE SEQUENCE [LARGE SCALE GENOMIC DNA]</scope>
    <source>
        <strain evidence="3 4">SAB 38</strain>
    </source>
</reference>
<dbReference type="EMBL" id="MSFI01000002">
    <property type="protein sequence ID" value="OMP68353.1"/>
    <property type="molecule type" value="Genomic_DNA"/>
</dbReference>
<feature type="domain" description="FAD-dependent urate hydroxylase HpyO/Asp monooxygenase CreE-like FAD/NAD(P)-binding" evidence="2">
    <location>
        <begin position="5"/>
        <end position="147"/>
    </location>
</feature>
<dbReference type="PANTHER" id="PTHR38663">
    <property type="match status" value="1"/>
</dbReference>
<dbReference type="InterPro" id="IPR023753">
    <property type="entry name" value="FAD/NAD-binding_dom"/>
</dbReference>
<dbReference type="Pfam" id="PF13454">
    <property type="entry name" value="NAD_binding_9"/>
    <property type="match status" value="1"/>
</dbReference>
<dbReference type="InterPro" id="IPR038732">
    <property type="entry name" value="HpyO/CreE_NAD-binding"/>
</dbReference>
<dbReference type="SUPFAM" id="SSF51905">
    <property type="entry name" value="FAD/NAD(P)-binding domain"/>
    <property type="match status" value="2"/>
</dbReference>
<dbReference type="PANTHER" id="PTHR38663:SF1">
    <property type="entry name" value="L-ORNITHINE N(5)-MONOOXYGENASE"/>
    <property type="match status" value="1"/>
</dbReference>
<dbReference type="GO" id="GO:0016491">
    <property type="term" value="F:oxidoreductase activity"/>
    <property type="evidence" value="ECO:0007669"/>
    <property type="project" value="InterPro"/>
</dbReference>
<evidence type="ECO:0008006" key="5">
    <source>
        <dbReference type="Google" id="ProtNLM"/>
    </source>
</evidence>
<dbReference type="Pfam" id="PF07992">
    <property type="entry name" value="Pyr_redox_2"/>
    <property type="match status" value="1"/>
</dbReference>
<dbReference type="OrthoDB" id="370110at2"/>
<protein>
    <recommendedName>
        <fullName evidence="5">FAD/NAD(P)-binding domain-containing protein</fullName>
    </recommendedName>
</protein>
<dbReference type="Gene3D" id="3.50.50.60">
    <property type="entry name" value="FAD/NAD(P)-binding domain"/>
    <property type="match status" value="2"/>
</dbReference>
<proteinExistence type="predicted"/>
<dbReference type="AlphaFoldDB" id="A0A1V2ABH9"/>
<evidence type="ECO:0000259" key="2">
    <source>
        <dbReference type="Pfam" id="PF13454"/>
    </source>
</evidence>